<evidence type="ECO:0000313" key="4">
    <source>
        <dbReference type="Proteomes" id="UP001583186"/>
    </source>
</evidence>
<evidence type="ECO:0000256" key="1">
    <source>
        <dbReference type="SAM" id="MobiDB-lite"/>
    </source>
</evidence>
<feature type="chain" id="PRO_5045791635" description="CBM-cenC domain-containing protein" evidence="2">
    <location>
        <begin position="20"/>
        <end position="391"/>
    </location>
</feature>
<gene>
    <name evidence="3" type="ORF">Sste5346_008771</name>
</gene>
<dbReference type="EMBL" id="JAWCUI010000071">
    <property type="protein sequence ID" value="KAL1889652.1"/>
    <property type="molecule type" value="Genomic_DNA"/>
</dbReference>
<feature type="compositionally biased region" description="Low complexity" evidence="1">
    <location>
        <begin position="290"/>
        <end position="311"/>
    </location>
</feature>
<proteinExistence type="predicted"/>
<keyword evidence="2" id="KW-0732">Signal</keyword>
<name>A0ABR3YNG9_9PEZI</name>
<accession>A0ABR3YNG9</accession>
<reference evidence="3 4" key="1">
    <citation type="journal article" date="2024" name="IMA Fungus">
        <title>IMA Genome - F19 : A genome assembly and annotation guide to empower mycologists, including annotated draft genome sequences of Ceratocystis pirilliformis, Diaporthe australafricana, Fusarium ophioides, Paecilomyces lecythidis, and Sporothrix stenoceras.</title>
        <authorList>
            <person name="Aylward J."/>
            <person name="Wilson A.M."/>
            <person name="Visagie C.M."/>
            <person name="Spraker J."/>
            <person name="Barnes I."/>
            <person name="Buitendag C."/>
            <person name="Ceriani C."/>
            <person name="Del Mar Angel L."/>
            <person name="du Plessis D."/>
            <person name="Fuchs T."/>
            <person name="Gasser K."/>
            <person name="Kramer D."/>
            <person name="Li W."/>
            <person name="Munsamy K."/>
            <person name="Piso A."/>
            <person name="Price J.L."/>
            <person name="Sonnekus B."/>
            <person name="Thomas C."/>
            <person name="van der Nest A."/>
            <person name="van Dijk A."/>
            <person name="van Heerden A."/>
            <person name="van Vuuren N."/>
            <person name="Yilmaz N."/>
            <person name="Duong T.A."/>
            <person name="van der Merwe N.A."/>
            <person name="Wingfield M.J."/>
            <person name="Wingfield B.D."/>
        </authorList>
    </citation>
    <scope>NUCLEOTIDE SEQUENCE [LARGE SCALE GENOMIC DNA]</scope>
    <source>
        <strain evidence="3 4">CMW 5346</strain>
    </source>
</reference>
<feature type="region of interest" description="Disordered" evidence="1">
    <location>
        <begin position="350"/>
        <end position="369"/>
    </location>
</feature>
<feature type="region of interest" description="Disordered" evidence="1">
    <location>
        <begin position="290"/>
        <end position="331"/>
    </location>
</feature>
<comment type="caution">
    <text evidence="3">The sequence shown here is derived from an EMBL/GenBank/DDBJ whole genome shotgun (WGS) entry which is preliminary data.</text>
</comment>
<sequence length="391" mass="39267">MRVISVLALGLLGPGSVLASVCKPSPASSASPSLSSLSSPVSSSASSSSPVSSSASSSISILSSVPSSSSISSVSPVSSSASSSAAAQPTCGVNILSNGNFVSTYDWTFVDVTGAGSFTTETNGPAGYSTYLQYATTAAGTSYMYTTFITVPGTTYSLDYAYECTSDIGITGIHAQLSQGAIWVQSVTATNVWTSGLSGTFTATATTTTLTFTFSCNEYLTVGFTNIGVSAVCEAAPQDTGGSGSTRPQLATIGGTGANSSGFRSRNRGTNNDNDGLDYVELKSFGGSAGSNSHIGDSSSNSFNSSSDGAAYHTSRSPATTRQADPGNSSQEGLVDELRRANGGVVNVTVSSGRPNVAGNGSGSNTPGGIVVTNTHVLQRVEGNDYAGYVV</sequence>
<dbReference type="Proteomes" id="UP001583186">
    <property type="component" value="Unassembled WGS sequence"/>
</dbReference>
<feature type="signal peptide" evidence="2">
    <location>
        <begin position="1"/>
        <end position="19"/>
    </location>
</feature>
<organism evidence="3 4">
    <name type="scientific">Sporothrix stenoceras</name>
    <dbReference type="NCBI Taxonomy" id="5173"/>
    <lineage>
        <taxon>Eukaryota</taxon>
        <taxon>Fungi</taxon>
        <taxon>Dikarya</taxon>
        <taxon>Ascomycota</taxon>
        <taxon>Pezizomycotina</taxon>
        <taxon>Sordariomycetes</taxon>
        <taxon>Sordariomycetidae</taxon>
        <taxon>Ophiostomatales</taxon>
        <taxon>Ophiostomataceae</taxon>
        <taxon>Sporothrix</taxon>
    </lineage>
</organism>
<feature type="region of interest" description="Disordered" evidence="1">
    <location>
        <begin position="236"/>
        <end position="275"/>
    </location>
</feature>
<keyword evidence="4" id="KW-1185">Reference proteome</keyword>
<feature type="compositionally biased region" description="Polar residues" evidence="1">
    <location>
        <begin position="314"/>
        <end position="331"/>
    </location>
</feature>
<evidence type="ECO:0000313" key="3">
    <source>
        <dbReference type="EMBL" id="KAL1889652.1"/>
    </source>
</evidence>
<evidence type="ECO:0008006" key="5">
    <source>
        <dbReference type="Google" id="ProtNLM"/>
    </source>
</evidence>
<protein>
    <recommendedName>
        <fullName evidence="5">CBM-cenC domain-containing protein</fullName>
    </recommendedName>
</protein>
<feature type="region of interest" description="Disordered" evidence="1">
    <location>
        <begin position="26"/>
        <end position="54"/>
    </location>
</feature>
<feature type="compositionally biased region" description="Polar residues" evidence="1">
    <location>
        <begin position="258"/>
        <end position="274"/>
    </location>
</feature>
<evidence type="ECO:0000256" key="2">
    <source>
        <dbReference type="SAM" id="SignalP"/>
    </source>
</evidence>